<evidence type="ECO:0000313" key="3">
    <source>
        <dbReference type="EMBL" id="EPB92010.1"/>
    </source>
</evidence>
<proteinExistence type="predicted"/>
<evidence type="ECO:0000313" key="4">
    <source>
        <dbReference type="Proteomes" id="UP000014254"/>
    </source>
</evidence>
<feature type="transmembrane region" description="Helical" evidence="2">
    <location>
        <begin position="514"/>
        <end position="537"/>
    </location>
</feature>
<dbReference type="VEuPathDB" id="FungiDB:HMPREF1544_01073"/>
<protein>
    <submittedName>
        <fullName evidence="3">Uncharacterized protein</fullName>
    </submittedName>
</protein>
<name>S2KHX2_MUCC1</name>
<dbReference type="OrthoDB" id="2222642at2759"/>
<feature type="transmembrane region" description="Helical" evidence="2">
    <location>
        <begin position="12"/>
        <end position="33"/>
    </location>
</feature>
<keyword evidence="4" id="KW-1185">Reference proteome</keyword>
<dbReference type="OMA" id="ERWSAIH"/>
<accession>S2KHX2</accession>
<evidence type="ECO:0000256" key="2">
    <source>
        <dbReference type="SAM" id="Phobius"/>
    </source>
</evidence>
<gene>
    <name evidence="3" type="ORF">HMPREF1544_01073</name>
</gene>
<dbReference type="EMBL" id="KE123903">
    <property type="protein sequence ID" value="EPB92010.1"/>
    <property type="molecule type" value="Genomic_DNA"/>
</dbReference>
<evidence type="ECO:0000256" key="1">
    <source>
        <dbReference type="SAM" id="MobiDB-lite"/>
    </source>
</evidence>
<keyword evidence="2" id="KW-1133">Transmembrane helix</keyword>
<keyword evidence="2" id="KW-0472">Membrane</keyword>
<feature type="region of interest" description="Disordered" evidence="1">
    <location>
        <begin position="600"/>
        <end position="624"/>
    </location>
</feature>
<organism evidence="3 4">
    <name type="scientific">Mucor circinelloides f. circinelloides (strain 1006PhL)</name>
    <name type="common">Mucormycosis agent</name>
    <name type="synonym">Calyptromyces circinelloides</name>
    <dbReference type="NCBI Taxonomy" id="1220926"/>
    <lineage>
        <taxon>Eukaryota</taxon>
        <taxon>Fungi</taxon>
        <taxon>Fungi incertae sedis</taxon>
        <taxon>Mucoromycota</taxon>
        <taxon>Mucoromycotina</taxon>
        <taxon>Mucoromycetes</taxon>
        <taxon>Mucorales</taxon>
        <taxon>Mucorineae</taxon>
        <taxon>Mucoraceae</taxon>
        <taxon>Mucor</taxon>
    </lineage>
</organism>
<keyword evidence="2" id="KW-0812">Transmembrane</keyword>
<dbReference type="AlphaFoldDB" id="S2KHX2"/>
<reference evidence="4" key="1">
    <citation type="submission" date="2013-05" db="EMBL/GenBank/DDBJ databases">
        <title>The Genome sequence of Mucor circinelloides f. circinelloides 1006PhL.</title>
        <authorList>
            <consortium name="The Broad Institute Genomics Platform"/>
            <person name="Cuomo C."/>
            <person name="Earl A."/>
            <person name="Findley K."/>
            <person name="Lee S.C."/>
            <person name="Walker B."/>
            <person name="Young S."/>
            <person name="Zeng Q."/>
            <person name="Gargeya S."/>
            <person name="Fitzgerald M."/>
            <person name="Haas B."/>
            <person name="Abouelleil A."/>
            <person name="Allen A.W."/>
            <person name="Alvarado L."/>
            <person name="Arachchi H.M."/>
            <person name="Berlin A.M."/>
            <person name="Chapman S.B."/>
            <person name="Gainer-Dewar J."/>
            <person name="Goldberg J."/>
            <person name="Griggs A."/>
            <person name="Gujja S."/>
            <person name="Hansen M."/>
            <person name="Howarth C."/>
            <person name="Imamovic A."/>
            <person name="Ireland A."/>
            <person name="Larimer J."/>
            <person name="McCowan C."/>
            <person name="Murphy C."/>
            <person name="Pearson M."/>
            <person name="Poon T.W."/>
            <person name="Priest M."/>
            <person name="Roberts A."/>
            <person name="Saif S."/>
            <person name="Shea T."/>
            <person name="Sisk P."/>
            <person name="Sykes S."/>
            <person name="Wortman J."/>
            <person name="Nusbaum C."/>
            <person name="Birren B."/>
        </authorList>
    </citation>
    <scope>NUCLEOTIDE SEQUENCE [LARGE SCALE GENOMIC DNA]</scope>
    <source>
        <strain evidence="4">1006PhL</strain>
    </source>
</reference>
<sequence>MAIIVSEAAATAIFTLTRILYDSALGVVALILFSKLPGGSSAKFWYEQPDLIAKITSLFDPCGPTGKRGVKTTNAIAFCCLLLTLSLNVVPTVLSKLSPITMDTIQGDTNATLSPISNIFVPTLTDINVPHLSEPALSKQATVKFLCGYLPYGCTDAKNVTIAEIVWDFIEIEEIAFYTNDSLTVSINDTFATATTPQQFISIAKNTFIANNQSTVAFRQGMSAVYTNTTVYDVDDIASPLDLLHADQFFPLITPDLSDLLRQGRRRGEGVPVNGSVDRAERWSAIHRTPTLSTVLWQTVNAHAGVANITENDGICFLCQLIGISPAQAATTLSATSSSFAVQTTVEANFRLSTVLCLLEPSSSSHISYWCLHTYTQLWNVYHEQNPYAFFGSYDDSAWGVEQASGSTASTPFPFFPPPSPLETNRTYVPIVPIFEIRSKGQCSGDWDFRTQSVQSWMRQCIYSDLGQVSIEELGVIAKNIWQLGSTITVGGFLVTATYSSHSVGISIGLVPQIIIGISLGLCIVGNLVLNLVTSAVHRRSLYQVMRVMVPTSRDPYTAMNKTAPTNTLRLVDSVFDKDMAYLKLNNRMIVTLSERQETHLSRQDMGRDEKQDQDWSRRQLVKF</sequence>
<dbReference type="Proteomes" id="UP000014254">
    <property type="component" value="Unassembled WGS sequence"/>
</dbReference>
<feature type="compositionally biased region" description="Basic and acidic residues" evidence="1">
    <location>
        <begin position="600"/>
        <end position="618"/>
    </location>
</feature>
<dbReference type="InParanoid" id="S2KHX2"/>